<dbReference type="VEuPathDB" id="FungiDB:ASPACDRAFT_48403"/>
<reference evidence="2" key="1">
    <citation type="journal article" date="2017" name="Genome Biol.">
        <title>Comparative genomics reveals high biological diversity and specific adaptations in the industrially and medically important fungal genus Aspergillus.</title>
        <authorList>
            <person name="de Vries R.P."/>
            <person name="Riley R."/>
            <person name="Wiebenga A."/>
            <person name="Aguilar-Osorio G."/>
            <person name="Amillis S."/>
            <person name="Uchima C.A."/>
            <person name="Anderluh G."/>
            <person name="Asadollahi M."/>
            <person name="Askin M."/>
            <person name="Barry K."/>
            <person name="Battaglia E."/>
            <person name="Bayram O."/>
            <person name="Benocci T."/>
            <person name="Braus-Stromeyer S.A."/>
            <person name="Caldana C."/>
            <person name="Canovas D."/>
            <person name="Cerqueira G.C."/>
            <person name="Chen F."/>
            <person name="Chen W."/>
            <person name="Choi C."/>
            <person name="Clum A."/>
            <person name="Dos Santos R.A."/>
            <person name="Damasio A.R."/>
            <person name="Diallinas G."/>
            <person name="Emri T."/>
            <person name="Fekete E."/>
            <person name="Flipphi M."/>
            <person name="Freyberg S."/>
            <person name="Gallo A."/>
            <person name="Gournas C."/>
            <person name="Habgood R."/>
            <person name="Hainaut M."/>
            <person name="Harispe M.L."/>
            <person name="Henrissat B."/>
            <person name="Hilden K.S."/>
            <person name="Hope R."/>
            <person name="Hossain A."/>
            <person name="Karabika E."/>
            <person name="Karaffa L."/>
            <person name="Karanyi Z."/>
            <person name="Krasevec N."/>
            <person name="Kuo A."/>
            <person name="Kusch H."/>
            <person name="LaButti K."/>
            <person name="Lagendijk E.L."/>
            <person name="Lapidus A."/>
            <person name="Levasseur A."/>
            <person name="Lindquist E."/>
            <person name="Lipzen A."/>
            <person name="Logrieco A.F."/>
            <person name="MacCabe A."/>
            <person name="Maekelae M.R."/>
            <person name="Malavazi I."/>
            <person name="Melin P."/>
            <person name="Meyer V."/>
            <person name="Mielnichuk N."/>
            <person name="Miskei M."/>
            <person name="Molnar A.P."/>
            <person name="Mule G."/>
            <person name="Ngan C.Y."/>
            <person name="Orejas M."/>
            <person name="Orosz E."/>
            <person name="Ouedraogo J.P."/>
            <person name="Overkamp K.M."/>
            <person name="Park H.-S."/>
            <person name="Perrone G."/>
            <person name="Piumi F."/>
            <person name="Punt P.J."/>
            <person name="Ram A.F."/>
            <person name="Ramon A."/>
            <person name="Rauscher S."/>
            <person name="Record E."/>
            <person name="Riano-Pachon D.M."/>
            <person name="Robert V."/>
            <person name="Roehrig J."/>
            <person name="Ruller R."/>
            <person name="Salamov A."/>
            <person name="Salih N.S."/>
            <person name="Samson R.A."/>
            <person name="Sandor E."/>
            <person name="Sanguinetti M."/>
            <person name="Schuetze T."/>
            <person name="Sepcic K."/>
            <person name="Shelest E."/>
            <person name="Sherlock G."/>
            <person name="Sophianopoulou V."/>
            <person name="Squina F.M."/>
            <person name="Sun H."/>
            <person name="Susca A."/>
            <person name="Todd R.B."/>
            <person name="Tsang A."/>
            <person name="Unkles S.E."/>
            <person name="van de Wiele N."/>
            <person name="van Rossen-Uffink D."/>
            <person name="Oliveira J.V."/>
            <person name="Vesth T.C."/>
            <person name="Visser J."/>
            <person name="Yu J.-H."/>
            <person name="Zhou M."/>
            <person name="Andersen M.R."/>
            <person name="Archer D.B."/>
            <person name="Baker S.E."/>
            <person name="Benoit I."/>
            <person name="Brakhage A.A."/>
            <person name="Braus G.H."/>
            <person name="Fischer R."/>
            <person name="Frisvad J.C."/>
            <person name="Goldman G.H."/>
            <person name="Houbraken J."/>
            <person name="Oakley B."/>
            <person name="Pocsi I."/>
            <person name="Scazzocchio C."/>
            <person name="Seiboth B."/>
            <person name="vanKuyk P.A."/>
            <person name="Wortman J."/>
            <person name="Dyer P.S."/>
            <person name="Grigoriev I.V."/>
        </authorList>
    </citation>
    <scope>NUCLEOTIDE SEQUENCE [LARGE SCALE GENOMIC DNA]</scope>
    <source>
        <strain evidence="2">ATCC 16872 / CBS 172.66 / WB 5094</strain>
    </source>
</reference>
<dbReference type="SUPFAM" id="SSF48403">
    <property type="entry name" value="Ankyrin repeat"/>
    <property type="match status" value="1"/>
</dbReference>
<dbReference type="Proteomes" id="UP000184546">
    <property type="component" value="Unassembled WGS sequence"/>
</dbReference>
<dbReference type="OrthoDB" id="366390at2759"/>
<protein>
    <submittedName>
        <fullName evidence="1">Uncharacterized protein</fullName>
    </submittedName>
</protein>
<proteinExistence type="predicted"/>
<name>A0A1L9WFJ2_ASPA1</name>
<dbReference type="OMA" id="YHEDAHW"/>
<dbReference type="PANTHER" id="PTHR24198:SF165">
    <property type="entry name" value="ANKYRIN REPEAT-CONTAINING PROTEIN-RELATED"/>
    <property type="match status" value="1"/>
</dbReference>
<dbReference type="RefSeq" id="XP_020051296.1">
    <property type="nucleotide sequence ID" value="XM_020202125.1"/>
</dbReference>
<accession>A0A1L9WFJ2</accession>
<dbReference type="Gene3D" id="1.25.40.20">
    <property type="entry name" value="Ankyrin repeat-containing domain"/>
    <property type="match status" value="1"/>
</dbReference>
<evidence type="ECO:0000313" key="2">
    <source>
        <dbReference type="Proteomes" id="UP000184546"/>
    </source>
</evidence>
<sequence length="407" mass="45692">MSLCDLPYSLLQLIAVFLGTEDGINALARTNRAFFKQLNPFLYRYHVERHTSKRPPPALTWAAEYGECNTLVKLIDAGVGLYHPSIWMDKTPMSERPGPGDRHPVRIAAEKGHVRFLQALLDWTEEGGSESFGDRLARSNCIGLFIRAAYNNHLPIVQMLLERGVDPWATPVFLSMGVELGCLSPEMLQLLLQDFQRHQSLQPIAKWFPAHMALREAVRKDNVHATRVLVARGVDVNFAYREYSTTEVWRPLHFCHHLETYRLLLEAGADPNIDDSDSWGVLGCAVRNLDPTVPVRPISVERNRRRWEIIQLLFGYGADPARAGGGWALHGALRDSDYELANLLADRGASIQVTELDDSGQAYLNWAVGQRAWHAVMMITPYNWSMLRYAGPGRNLKGDGGLAGQGE</sequence>
<dbReference type="InterPro" id="IPR036770">
    <property type="entry name" value="Ankyrin_rpt-contain_sf"/>
</dbReference>
<dbReference type="EMBL" id="KV878992">
    <property type="protein sequence ID" value="OJJ94956.1"/>
    <property type="molecule type" value="Genomic_DNA"/>
</dbReference>
<evidence type="ECO:0000313" key="1">
    <source>
        <dbReference type="EMBL" id="OJJ94956.1"/>
    </source>
</evidence>
<organism evidence="1 2">
    <name type="scientific">Aspergillus aculeatus (strain ATCC 16872 / CBS 172.66 / WB 5094)</name>
    <dbReference type="NCBI Taxonomy" id="690307"/>
    <lineage>
        <taxon>Eukaryota</taxon>
        <taxon>Fungi</taxon>
        <taxon>Dikarya</taxon>
        <taxon>Ascomycota</taxon>
        <taxon>Pezizomycotina</taxon>
        <taxon>Eurotiomycetes</taxon>
        <taxon>Eurotiomycetidae</taxon>
        <taxon>Eurotiales</taxon>
        <taxon>Aspergillaceae</taxon>
        <taxon>Aspergillus</taxon>
        <taxon>Aspergillus subgen. Circumdati</taxon>
    </lineage>
</organism>
<dbReference type="AlphaFoldDB" id="A0A1L9WFJ2"/>
<dbReference type="PANTHER" id="PTHR24198">
    <property type="entry name" value="ANKYRIN REPEAT AND PROTEIN KINASE DOMAIN-CONTAINING PROTEIN"/>
    <property type="match status" value="1"/>
</dbReference>
<gene>
    <name evidence="1" type="ORF">ASPACDRAFT_48403</name>
</gene>
<dbReference type="GeneID" id="30975939"/>
<keyword evidence="2" id="KW-1185">Reference proteome</keyword>
<dbReference type="STRING" id="690307.A0A1L9WFJ2"/>